<organism evidence="2 3">
    <name type="scientific">Ficus carica</name>
    <name type="common">Common fig</name>
    <dbReference type="NCBI Taxonomy" id="3494"/>
    <lineage>
        <taxon>Eukaryota</taxon>
        <taxon>Viridiplantae</taxon>
        <taxon>Streptophyta</taxon>
        <taxon>Embryophyta</taxon>
        <taxon>Tracheophyta</taxon>
        <taxon>Spermatophyta</taxon>
        <taxon>Magnoliopsida</taxon>
        <taxon>eudicotyledons</taxon>
        <taxon>Gunneridae</taxon>
        <taxon>Pentapetalae</taxon>
        <taxon>rosids</taxon>
        <taxon>fabids</taxon>
        <taxon>Rosales</taxon>
        <taxon>Moraceae</taxon>
        <taxon>Ficeae</taxon>
        <taxon>Ficus</taxon>
    </lineage>
</organism>
<reference evidence="2" key="1">
    <citation type="submission" date="2023-07" db="EMBL/GenBank/DDBJ databases">
        <title>draft genome sequence of fig (Ficus carica).</title>
        <authorList>
            <person name="Takahashi T."/>
            <person name="Nishimura K."/>
        </authorList>
    </citation>
    <scope>NUCLEOTIDE SEQUENCE</scope>
</reference>
<evidence type="ECO:0000313" key="3">
    <source>
        <dbReference type="Proteomes" id="UP001187192"/>
    </source>
</evidence>
<feature type="compositionally biased region" description="Polar residues" evidence="1">
    <location>
        <begin position="1"/>
        <end position="11"/>
    </location>
</feature>
<name>A0AA88IYL9_FICCA</name>
<comment type="caution">
    <text evidence="2">The sequence shown here is derived from an EMBL/GenBank/DDBJ whole genome shotgun (WGS) entry which is preliminary data.</text>
</comment>
<evidence type="ECO:0000313" key="2">
    <source>
        <dbReference type="EMBL" id="GMN60693.1"/>
    </source>
</evidence>
<feature type="region of interest" description="Disordered" evidence="1">
    <location>
        <begin position="62"/>
        <end position="155"/>
    </location>
</feature>
<gene>
    <name evidence="2" type="ORF">TIFTF001_029778</name>
</gene>
<accession>A0AA88IYL9</accession>
<dbReference type="Proteomes" id="UP001187192">
    <property type="component" value="Unassembled WGS sequence"/>
</dbReference>
<feature type="compositionally biased region" description="Basic residues" evidence="1">
    <location>
        <begin position="142"/>
        <end position="152"/>
    </location>
</feature>
<keyword evidence="3" id="KW-1185">Reference proteome</keyword>
<sequence>MPQDQGSSFKTSRLRPYLGSRGRGLALRPSMEASRSGPLMGDLKIRTPCGGLKAEALGGDKAEAPCRGASRTRPFVSRRGRGLAQRPRGALRPIPCMGASRSRPRKRTLRPRPRGDSRPRLSMGGPLGRGPTWGRRDQGLTRRPRRASRPRPHVVTSRLRPLRAIDMANDVPRDSLDGENIRVERQDVECGVLDSDAVEDEDEDKELVGLHLMQLNTNGILVHTATCVRNFNKQGKGVFAEQASQLQGDFIASIKSAAQAMTSLLTSQVFTDLANTLDDLAVDVVDVPSDLFNHVRLKDPKVQPRSSIHVRLVTPQDCVACLPSLASTTSSSRPSPLPVRRDSFVGQAP</sequence>
<dbReference type="AlphaFoldDB" id="A0AA88IYL9"/>
<feature type="region of interest" description="Disordered" evidence="1">
    <location>
        <begin position="326"/>
        <end position="349"/>
    </location>
</feature>
<feature type="region of interest" description="Disordered" evidence="1">
    <location>
        <begin position="1"/>
        <end position="42"/>
    </location>
</feature>
<proteinExistence type="predicted"/>
<evidence type="ECO:0000256" key="1">
    <source>
        <dbReference type="SAM" id="MobiDB-lite"/>
    </source>
</evidence>
<protein>
    <submittedName>
        <fullName evidence="2">Uncharacterized protein</fullName>
    </submittedName>
</protein>
<dbReference type="EMBL" id="BTGU01000101">
    <property type="protein sequence ID" value="GMN60693.1"/>
    <property type="molecule type" value="Genomic_DNA"/>
</dbReference>
<feature type="compositionally biased region" description="Basic residues" evidence="1">
    <location>
        <begin position="102"/>
        <end position="112"/>
    </location>
</feature>